<dbReference type="InterPro" id="IPR000873">
    <property type="entry name" value="AMP-dep_synth/lig_dom"/>
</dbReference>
<dbReference type="RefSeq" id="WP_291792047.1">
    <property type="nucleotide sequence ID" value="NZ_BAAAPZ010000007.1"/>
</dbReference>
<proteinExistence type="inferred from homology"/>
<reference evidence="7" key="1">
    <citation type="journal article" date="2019" name="Int. J. Syst. Evol. Microbiol.">
        <title>The Global Catalogue of Microorganisms (GCM) 10K type strain sequencing project: providing services to taxonomists for standard genome sequencing and annotation.</title>
        <authorList>
            <consortium name="The Broad Institute Genomics Platform"/>
            <consortium name="The Broad Institute Genome Sequencing Center for Infectious Disease"/>
            <person name="Wu L."/>
            <person name="Ma J."/>
        </authorList>
    </citation>
    <scope>NUCLEOTIDE SEQUENCE [LARGE SCALE GENOMIC DNA]</scope>
    <source>
        <strain evidence="7">JCM 15900</strain>
    </source>
</reference>
<dbReference type="EMBL" id="BAAAPZ010000007">
    <property type="protein sequence ID" value="GAA2097934.1"/>
    <property type="molecule type" value="Genomic_DNA"/>
</dbReference>
<dbReference type="PANTHER" id="PTHR43201:SF5">
    <property type="entry name" value="MEDIUM-CHAIN ACYL-COA LIGASE ACSF2, MITOCHONDRIAL"/>
    <property type="match status" value="1"/>
</dbReference>
<evidence type="ECO:0000259" key="4">
    <source>
        <dbReference type="Pfam" id="PF00501"/>
    </source>
</evidence>
<dbReference type="InterPro" id="IPR042099">
    <property type="entry name" value="ANL_N_sf"/>
</dbReference>
<dbReference type="Proteomes" id="UP001500984">
    <property type="component" value="Unassembled WGS sequence"/>
</dbReference>
<gene>
    <name evidence="6" type="ORF">GCM10009823_18940</name>
</gene>
<sequence length="582" mass="61151">MSTAVNGQAPTCASSAGRASSAGHGPAAGHGGTEEFVPPVPADFSVSQPGPVSPTSPAAAFAPVPRLAVNVARFLRQTAARIPAHAAMIAGETVLTWERLDERASALAAALLSGRTGRRDTVMLVADNAPDTAVAFWGILRAGAVIAPPNAMLSTEELLGIAEEVRPSAVLADRAHTGFVEALRTTGWDGDVFTVGEFDALPPAPEQPDAPVLEDDPCWYFFTSGSTGRPKAATFTHRHLAAVLANHYGDLFPTETEAGASLVIAPLSHGAGIHMLAQVFTGCASVLVPGPGFDATKAWELIDRHGVTNAFTVPTILNRIVDAYPAERGPQDHTLRCVVYAGAPMLASDQEKALARLGPCLVQYFGLAEVTGSITVLRPQEHGRIPVDAAGIGTCGRARTGVVISIMDDDGRELPAGEQGEVCVSGPTVFAGYLGREDANAEAFAHGVFHTGDVGYLNAQGYLFLTGRKSDMFISGGSNVYPREVEEAIQTFSGVSQTCVVGVPDPQWGEVGVAVVETARPLPEAERDAKGAELKAFLKARLAAYKVPKEYVFVEEMPVTAYGKIARKELRAELSEGRGRAR</sequence>
<feature type="compositionally biased region" description="Low complexity" evidence="3">
    <location>
        <begin position="13"/>
        <end position="25"/>
    </location>
</feature>
<dbReference type="InterPro" id="IPR020845">
    <property type="entry name" value="AMP-binding_CS"/>
</dbReference>
<dbReference type="InterPro" id="IPR045851">
    <property type="entry name" value="AMP-bd_C_sf"/>
</dbReference>
<dbReference type="Pfam" id="PF00501">
    <property type="entry name" value="AMP-binding"/>
    <property type="match status" value="1"/>
</dbReference>
<protein>
    <submittedName>
        <fullName evidence="6">Acyl-CoA synthetase</fullName>
    </submittedName>
</protein>
<feature type="region of interest" description="Disordered" evidence="3">
    <location>
        <begin position="1"/>
        <end position="57"/>
    </location>
</feature>
<dbReference type="Pfam" id="PF13193">
    <property type="entry name" value="AMP-binding_C"/>
    <property type="match status" value="1"/>
</dbReference>
<feature type="compositionally biased region" description="Polar residues" evidence="3">
    <location>
        <begin position="45"/>
        <end position="56"/>
    </location>
</feature>
<evidence type="ECO:0000256" key="2">
    <source>
        <dbReference type="ARBA" id="ARBA00022598"/>
    </source>
</evidence>
<accession>A0ABP5ID58</accession>
<feature type="domain" description="AMP-binding enzyme C-terminal" evidence="5">
    <location>
        <begin position="484"/>
        <end position="564"/>
    </location>
</feature>
<keyword evidence="2" id="KW-0436">Ligase</keyword>
<evidence type="ECO:0000256" key="1">
    <source>
        <dbReference type="ARBA" id="ARBA00006432"/>
    </source>
</evidence>
<name>A0ABP5ID58_9MICO</name>
<dbReference type="PANTHER" id="PTHR43201">
    <property type="entry name" value="ACYL-COA SYNTHETASE"/>
    <property type="match status" value="1"/>
</dbReference>
<comment type="similarity">
    <text evidence="1">Belongs to the ATP-dependent AMP-binding enzyme family.</text>
</comment>
<keyword evidence="7" id="KW-1185">Reference proteome</keyword>
<dbReference type="Gene3D" id="3.30.300.30">
    <property type="match status" value="1"/>
</dbReference>
<dbReference type="InterPro" id="IPR025110">
    <property type="entry name" value="AMP-bd_C"/>
</dbReference>
<evidence type="ECO:0000259" key="5">
    <source>
        <dbReference type="Pfam" id="PF13193"/>
    </source>
</evidence>
<organism evidence="6 7">
    <name type="scientific">Brevibacterium salitolerans</name>
    <dbReference type="NCBI Taxonomy" id="1403566"/>
    <lineage>
        <taxon>Bacteria</taxon>
        <taxon>Bacillati</taxon>
        <taxon>Actinomycetota</taxon>
        <taxon>Actinomycetes</taxon>
        <taxon>Micrococcales</taxon>
        <taxon>Brevibacteriaceae</taxon>
        <taxon>Brevibacterium</taxon>
    </lineage>
</organism>
<evidence type="ECO:0000313" key="6">
    <source>
        <dbReference type="EMBL" id="GAA2097934.1"/>
    </source>
</evidence>
<comment type="caution">
    <text evidence="6">The sequence shown here is derived from an EMBL/GenBank/DDBJ whole genome shotgun (WGS) entry which is preliminary data.</text>
</comment>
<dbReference type="PROSITE" id="PS00455">
    <property type="entry name" value="AMP_BINDING"/>
    <property type="match status" value="1"/>
</dbReference>
<dbReference type="SUPFAM" id="SSF56801">
    <property type="entry name" value="Acetyl-CoA synthetase-like"/>
    <property type="match status" value="1"/>
</dbReference>
<evidence type="ECO:0000256" key="3">
    <source>
        <dbReference type="SAM" id="MobiDB-lite"/>
    </source>
</evidence>
<evidence type="ECO:0000313" key="7">
    <source>
        <dbReference type="Proteomes" id="UP001500984"/>
    </source>
</evidence>
<dbReference type="Gene3D" id="3.40.50.12780">
    <property type="entry name" value="N-terminal domain of ligase-like"/>
    <property type="match status" value="1"/>
</dbReference>
<feature type="compositionally biased region" description="Polar residues" evidence="3">
    <location>
        <begin position="1"/>
        <end position="12"/>
    </location>
</feature>
<feature type="domain" description="AMP-dependent synthetase/ligase" evidence="4">
    <location>
        <begin position="76"/>
        <end position="434"/>
    </location>
</feature>